<keyword evidence="3" id="KW-1185">Reference proteome</keyword>
<proteinExistence type="predicted"/>
<gene>
    <name evidence="2" type="ORF">WN944_013531</name>
</gene>
<accession>A0AAP0M5C8</accession>
<comment type="caution">
    <text evidence="2">The sequence shown here is derived from an EMBL/GenBank/DDBJ whole genome shotgun (WGS) entry which is preliminary data.</text>
</comment>
<dbReference type="EMBL" id="JBCGBO010000005">
    <property type="protein sequence ID" value="KAK9198347.1"/>
    <property type="molecule type" value="Genomic_DNA"/>
</dbReference>
<evidence type="ECO:0000313" key="2">
    <source>
        <dbReference type="EMBL" id="KAK9198347.1"/>
    </source>
</evidence>
<keyword evidence="1" id="KW-1133">Transmembrane helix</keyword>
<feature type="transmembrane region" description="Helical" evidence="1">
    <location>
        <begin position="163"/>
        <end position="188"/>
    </location>
</feature>
<dbReference type="Proteomes" id="UP001428341">
    <property type="component" value="Unassembled WGS sequence"/>
</dbReference>
<reference evidence="2 3" key="1">
    <citation type="submission" date="2024-05" db="EMBL/GenBank/DDBJ databases">
        <title>Haplotype-resolved chromosome-level genome assembly of Huyou (Citrus changshanensis).</title>
        <authorList>
            <person name="Miao C."/>
            <person name="Chen W."/>
            <person name="Wu Y."/>
            <person name="Wang L."/>
            <person name="Zhao S."/>
            <person name="Grierson D."/>
            <person name="Xu C."/>
            <person name="Chen K."/>
        </authorList>
    </citation>
    <scope>NUCLEOTIDE SEQUENCE [LARGE SCALE GENOMIC DNA]</scope>
    <source>
        <strain evidence="2">01-14</strain>
        <tissue evidence="2">Leaf</tissue>
    </source>
</reference>
<protein>
    <submittedName>
        <fullName evidence="2">Uncharacterized protein</fullName>
    </submittedName>
</protein>
<name>A0AAP0M5C8_9ROSI</name>
<dbReference type="AlphaFoldDB" id="A0AAP0M5C8"/>
<keyword evidence="1" id="KW-0472">Membrane</keyword>
<evidence type="ECO:0000256" key="1">
    <source>
        <dbReference type="SAM" id="Phobius"/>
    </source>
</evidence>
<sequence length="197" mass="22391">MCEQDLPLSDVLTLINHVQDWICFKTYHDLLILADINTWALQVNPPGHILNLSGNSKPTINVNDAQRWLDTEEALRECTQTARPKHLLEAVKFAYNFQAVVVTSRLSTDYLHFSIHIKQHGTLHFLEVVISANSIIFISLFLSRMLDTAVVARPSSEIRELMLFVYTVSFANICIFASELQGLTNVFVKLSQTMFPL</sequence>
<organism evidence="2 3">
    <name type="scientific">Citrus x changshan-huyou</name>
    <dbReference type="NCBI Taxonomy" id="2935761"/>
    <lineage>
        <taxon>Eukaryota</taxon>
        <taxon>Viridiplantae</taxon>
        <taxon>Streptophyta</taxon>
        <taxon>Embryophyta</taxon>
        <taxon>Tracheophyta</taxon>
        <taxon>Spermatophyta</taxon>
        <taxon>Magnoliopsida</taxon>
        <taxon>eudicotyledons</taxon>
        <taxon>Gunneridae</taxon>
        <taxon>Pentapetalae</taxon>
        <taxon>rosids</taxon>
        <taxon>malvids</taxon>
        <taxon>Sapindales</taxon>
        <taxon>Rutaceae</taxon>
        <taxon>Aurantioideae</taxon>
        <taxon>Citrus</taxon>
    </lineage>
</organism>
<keyword evidence="1" id="KW-0812">Transmembrane</keyword>
<feature type="transmembrane region" description="Helical" evidence="1">
    <location>
        <begin position="123"/>
        <end position="143"/>
    </location>
</feature>
<evidence type="ECO:0000313" key="3">
    <source>
        <dbReference type="Proteomes" id="UP001428341"/>
    </source>
</evidence>